<dbReference type="Proteomes" id="UP000887580">
    <property type="component" value="Unplaced"/>
</dbReference>
<evidence type="ECO:0000313" key="1">
    <source>
        <dbReference type="Proteomes" id="UP000887580"/>
    </source>
</evidence>
<name>A0AC35GQY3_9BILA</name>
<protein>
    <submittedName>
        <fullName evidence="2">Uncharacterized protein</fullName>
    </submittedName>
</protein>
<evidence type="ECO:0000313" key="2">
    <source>
        <dbReference type="WBParaSite" id="PS1159_v2.g7722.t1"/>
    </source>
</evidence>
<sequence length="480" mass="54581">MSEEELSVVYASHVLKTKIIRIYDAETDEINDKQISDTDFPTNFTDESQIKTYINALLNLTPRKLDCLVFVNSGQCDSKLLQTVVSFVTNGILIKVIPALMARFLYVVNSLEIAEQKTQTLLILTKISSITEFHALQCLDDKKYYFINETPKYYNINIPSSFATYITEYGNGGKSVILYDEENAKSKDEIVQNNKNNNIIEMLCPSWEEMLLCGGLYKASALIDPKDITDIKDFTIGFNISVDGKEECLIEKGKEIPIEINVTKKLTKKFVIRSNSTAILKQNILKLLKFVQEQDIKPEGLYNIKIDPADFMICLKDRLCCVSLPSEGNNKITKRTKSINGNEWIPLYISFSQLPPLFGERAEEDLLNNPEFVVYDILSFISESYDKVKINPEWAFDISYDDSDNTVLDILTWDGYRSVKPVKILSLIFTALRKEAERIAGKSLKNVFIKMSKVITKEDSEIIKEALKIASLECIGIETL</sequence>
<reference evidence="2" key="1">
    <citation type="submission" date="2022-11" db="UniProtKB">
        <authorList>
            <consortium name="WormBaseParasite"/>
        </authorList>
    </citation>
    <scope>IDENTIFICATION</scope>
</reference>
<organism evidence="1 2">
    <name type="scientific">Panagrolaimus sp. PS1159</name>
    <dbReference type="NCBI Taxonomy" id="55785"/>
    <lineage>
        <taxon>Eukaryota</taxon>
        <taxon>Metazoa</taxon>
        <taxon>Ecdysozoa</taxon>
        <taxon>Nematoda</taxon>
        <taxon>Chromadorea</taxon>
        <taxon>Rhabditida</taxon>
        <taxon>Tylenchina</taxon>
        <taxon>Panagrolaimomorpha</taxon>
        <taxon>Panagrolaimoidea</taxon>
        <taxon>Panagrolaimidae</taxon>
        <taxon>Panagrolaimus</taxon>
    </lineage>
</organism>
<accession>A0AC35GQY3</accession>
<dbReference type="WBParaSite" id="PS1159_v2.g7722.t1">
    <property type="protein sequence ID" value="PS1159_v2.g7722.t1"/>
    <property type="gene ID" value="PS1159_v2.g7722"/>
</dbReference>
<proteinExistence type="predicted"/>